<evidence type="ECO:0000313" key="1">
    <source>
        <dbReference type="EMBL" id="KAG0437437.1"/>
    </source>
</evidence>
<proteinExistence type="predicted"/>
<sequence>MISRLFRQELCPISLNLAANRAVQLPPVVISSSRYVTSTEAELRLAQLKKCWGNLKQKWKNERSDEKRKTHKRGGRPPPTPMSAISVLVGTVAGHMATRLVNDNDSNGAYLPPVQNEPVVRLLEGMVGCNPEYERPLSTWQPVYGRRRARGKCQYRSSYRSSPGSPHRADHTCSCSCFKLQQRQGGGYSR</sequence>
<dbReference type="Proteomes" id="UP000805193">
    <property type="component" value="Unassembled WGS sequence"/>
</dbReference>
<keyword evidence="2" id="KW-1185">Reference proteome</keyword>
<evidence type="ECO:0000313" key="2">
    <source>
        <dbReference type="Proteomes" id="UP000805193"/>
    </source>
</evidence>
<gene>
    <name evidence="1" type="ORF">HPB47_017450</name>
</gene>
<reference evidence="1 2" key="1">
    <citation type="journal article" date="2020" name="Cell">
        <title>Large-Scale Comparative Analyses of Tick Genomes Elucidate Their Genetic Diversity and Vector Capacities.</title>
        <authorList>
            <consortium name="Tick Genome and Microbiome Consortium (TIGMIC)"/>
            <person name="Jia N."/>
            <person name="Wang J."/>
            <person name="Shi W."/>
            <person name="Du L."/>
            <person name="Sun Y."/>
            <person name="Zhan W."/>
            <person name="Jiang J.F."/>
            <person name="Wang Q."/>
            <person name="Zhang B."/>
            <person name="Ji P."/>
            <person name="Bell-Sakyi L."/>
            <person name="Cui X.M."/>
            <person name="Yuan T.T."/>
            <person name="Jiang B.G."/>
            <person name="Yang W.F."/>
            <person name="Lam T.T."/>
            <person name="Chang Q.C."/>
            <person name="Ding S.J."/>
            <person name="Wang X.J."/>
            <person name="Zhu J.G."/>
            <person name="Ruan X.D."/>
            <person name="Zhao L."/>
            <person name="Wei J.T."/>
            <person name="Ye R.Z."/>
            <person name="Que T.C."/>
            <person name="Du C.H."/>
            <person name="Zhou Y.H."/>
            <person name="Cheng J.X."/>
            <person name="Dai P.F."/>
            <person name="Guo W.B."/>
            <person name="Han X.H."/>
            <person name="Huang E.J."/>
            <person name="Li L.F."/>
            <person name="Wei W."/>
            <person name="Gao Y.C."/>
            <person name="Liu J.Z."/>
            <person name="Shao H.Z."/>
            <person name="Wang X."/>
            <person name="Wang C.C."/>
            <person name="Yang T.C."/>
            <person name="Huo Q.B."/>
            <person name="Li W."/>
            <person name="Chen H.Y."/>
            <person name="Chen S.E."/>
            <person name="Zhou L.G."/>
            <person name="Ni X.B."/>
            <person name="Tian J.H."/>
            <person name="Sheng Y."/>
            <person name="Liu T."/>
            <person name="Pan Y.S."/>
            <person name="Xia L.Y."/>
            <person name="Li J."/>
            <person name="Zhao F."/>
            <person name="Cao W.C."/>
        </authorList>
    </citation>
    <scope>NUCLEOTIDE SEQUENCE [LARGE SCALE GENOMIC DNA]</scope>
    <source>
        <strain evidence="1">Iper-2018</strain>
    </source>
</reference>
<protein>
    <submittedName>
        <fullName evidence="1">Uncharacterized protein</fullName>
    </submittedName>
</protein>
<name>A0AC60QN94_IXOPE</name>
<accession>A0AC60QN94</accession>
<organism evidence="1 2">
    <name type="scientific">Ixodes persulcatus</name>
    <name type="common">Taiga tick</name>
    <dbReference type="NCBI Taxonomy" id="34615"/>
    <lineage>
        <taxon>Eukaryota</taxon>
        <taxon>Metazoa</taxon>
        <taxon>Ecdysozoa</taxon>
        <taxon>Arthropoda</taxon>
        <taxon>Chelicerata</taxon>
        <taxon>Arachnida</taxon>
        <taxon>Acari</taxon>
        <taxon>Parasitiformes</taxon>
        <taxon>Ixodida</taxon>
        <taxon>Ixodoidea</taxon>
        <taxon>Ixodidae</taxon>
        <taxon>Ixodinae</taxon>
        <taxon>Ixodes</taxon>
    </lineage>
</organism>
<dbReference type="EMBL" id="JABSTQ010006363">
    <property type="protein sequence ID" value="KAG0437437.1"/>
    <property type="molecule type" value="Genomic_DNA"/>
</dbReference>
<comment type="caution">
    <text evidence="1">The sequence shown here is derived from an EMBL/GenBank/DDBJ whole genome shotgun (WGS) entry which is preliminary data.</text>
</comment>